<protein>
    <submittedName>
        <fullName evidence="2">Secernin-1</fullName>
    </submittedName>
</protein>
<gene>
    <name evidence="2" type="primary">SCRN1</name>
    <name evidence="2" type="ORF">GWK47_041849</name>
</gene>
<comment type="similarity">
    <text evidence="1">Belongs to the peptidase C69 family. Secernin subfamily.</text>
</comment>
<dbReference type="PANTHER" id="PTHR12994:SF17">
    <property type="entry name" value="LD30995P"/>
    <property type="match status" value="1"/>
</dbReference>
<evidence type="ECO:0000256" key="1">
    <source>
        <dbReference type="ARBA" id="ARBA00005705"/>
    </source>
</evidence>
<accession>A0A8J5CWM5</accession>
<keyword evidence="3" id="KW-1185">Reference proteome</keyword>
<name>A0A8J5CWM5_CHIOP</name>
<dbReference type="AlphaFoldDB" id="A0A8J5CWM5"/>
<sequence length="174" mass="19800">MSQKISGLSTGDFSLTHMFEVLRDDESGISRGTDHHHPTAGSMVSVVSQGEGRPSCHWFTGTPDPRRSVFKPFIFTNNVKISPHIQSPRLPEDTDPAKVVPRFASKVNRTHLLYRRQQQAMAKGGSTIWDTLRQVEEKCVQETEVCLENFDPERLSEMDDLFKDCVDSELKFYK</sequence>
<evidence type="ECO:0000313" key="3">
    <source>
        <dbReference type="Proteomes" id="UP000770661"/>
    </source>
</evidence>
<reference evidence="2" key="1">
    <citation type="submission" date="2020-07" db="EMBL/GenBank/DDBJ databases">
        <title>The High-quality genome of the commercially important snow crab, Chionoecetes opilio.</title>
        <authorList>
            <person name="Jeong J.-H."/>
            <person name="Ryu S."/>
        </authorList>
    </citation>
    <scope>NUCLEOTIDE SEQUENCE</scope>
    <source>
        <strain evidence="2">MADBK_172401_WGS</strain>
        <tissue evidence="2">Digestive gland</tissue>
    </source>
</reference>
<dbReference type="PANTHER" id="PTHR12994">
    <property type="entry name" value="SECERNIN"/>
    <property type="match status" value="1"/>
</dbReference>
<evidence type="ECO:0000313" key="2">
    <source>
        <dbReference type="EMBL" id="KAG0723844.1"/>
    </source>
</evidence>
<dbReference type="GO" id="GO:0016805">
    <property type="term" value="F:dipeptidase activity"/>
    <property type="evidence" value="ECO:0007669"/>
    <property type="project" value="InterPro"/>
</dbReference>
<proteinExistence type="inferred from homology"/>
<dbReference type="GO" id="GO:0006508">
    <property type="term" value="P:proteolysis"/>
    <property type="evidence" value="ECO:0007669"/>
    <property type="project" value="InterPro"/>
</dbReference>
<dbReference type="EMBL" id="JACEEZ010007653">
    <property type="protein sequence ID" value="KAG0723844.1"/>
    <property type="molecule type" value="Genomic_DNA"/>
</dbReference>
<organism evidence="2 3">
    <name type="scientific">Chionoecetes opilio</name>
    <name type="common">Atlantic snow crab</name>
    <name type="synonym">Cancer opilio</name>
    <dbReference type="NCBI Taxonomy" id="41210"/>
    <lineage>
        <taxon>Eukaryota</taxon>
        <taxon>Metazoa</taxon>
        <taxon>Ecdysozoa</taxon>
        <taxon>Arthropoda</taxon>
        <taxon>Crustacea</taxon>
        <taxon>Multicrustacea</taxon>
        <taxon>Malacostraca</taxon>
        <taxon>Eumalacostraca</taxon>
        <taxon>Eucarida</taxon>
        <taxon>Decapoda</taxon>
        <taxon>Pleocyemata</taxon>
        <taxon>Brachyura</taxon>
        <taxon>Eubrachyura</taxon>
        <taxon>Majoidea</taxon>
        <taxon>Majidae</taxon>
        <taxon>Chionoecetes</taxon>
    </lineage>
</organism>
<dbReference type="InterPro" id="IPR005322">
    <property type="entry name" value="Peptidase_C69"/>
</dbReference>
<dbReference type="GO" id="GO:0070004">
    <property type="term" value="F:cysteine-type exopeptidase activity"/>
    <property type="evidence" value="ECO:0007669"/>
    <property type="project" value="InterPro"/>
</dbReference>
<dbReference type="OrthoDB" id="5175656at2759"/>
<comment type="caution">
    <text evidence="2">The sequence shown here is derived from an EMBL/GenBank/DDBJ whole genome shotgun (WGS) entry which is preliminary data.</text>
</comment>
<dbReference type="Proteomes" id="UP000770661">
    <property type="component" value="Unassembled WGS sequence"/>
</dbReference>